<dbReference type="PROSITE" id="PS51084">
    <property type="entry name" value="HIT_2"/>
    <property type="match status" value="1"/>
</dbReference>
<evidence type="ECO:0000259" key="3">
    <source>
        <dbReference type="PROSITE" id="PS51084"/>
    </source>
</evidence>
<comment type="caution">
    <text evidence="4">The sequence shown here is derived from an EMBL/GenBank/DDBJ whole genome shotgun (WGS) entry which is preliminary data.</text>
</comment>
<evidence type="ECO:0000256" key="2">
    <source>
        <dbReference type="PROSITE-ProRule" id="PRU00464"/>
    </source>
</evidence>
<dbReference type="InterPro" id="IPR052908">
    <property type="entry name" value="AP-4-A_phosphorylase"/>
</dbReference>
<dbReference type="AlphaFoldDB" id="A0A2R6B125"/>
<dbReference type="Proteomes" id="UP000240322">
    <property type="component" value="Unassembled WGS sequence"/>
</dbReference>
<dbReference type="Pfam" id="PF01230">
    <property type="entry name" value="HIT"/>
    <property type="match status" value="1"/>
</dbReference>
<dbReference type="InterPro" id="IPR036265">
    <property type="entry name" value="HIT-like_sf"/>
</dbReference>
<name>A0A2R6B125_9ARCH</name>
<feature type="domain" description="HIT" evidence="3">
    <location>
        <begin position="24"/>
        <end position="133"/>
    </location>
</feature>
<evidence type="ECO:0000313" key="4">
    <source>
        <dbReference type="EMBL" id="PSN92316.1"/>
    </source>
</evidence>
<dbReference type="GO" id="GO:0000166">
    <property type="term" value="F:nucleotide binding"/>
    <property type="evidence" value="ECO:0007669"/>
    <property type="project" value="UniProtKB-KW"/>
</dbReference>
<accession>A0A2R6B125</accession>
<sequence>MKNLWAPWRMIYVESWSGSTHGCFLCDAARNPSREKLVLERNSYALTILNLYPYNPGHLLVAPVRHVDDFSLLGEEESLGLYRTLLKWMSQVMSRLKPDGLNVGVNIGVAGGAGLPDHLHIHVVPRWRGDTDFMPIVASTKVMPELLESTYQKLTQDS</sequence>
<dbReference type="EMBL" id="NEXE01000006">
    <property type="protein sequence ID" value="PSN92316.1"/>
    <property type="molecule type" value="Genomic_DNA"/>
</dbReference>
<reference evidence="4 5" key="1">
    <citation type="submission" date="2017-04" db="EMBL/GenBank/DDBJ databases">
        <title>Novel microbial lineages endemic to geothermal iron-oxide mats fill important gaps in the evolutionary history of Archaea.</title>
        <authorList>
            <person name="Jay Z.J."/>
            <person name="Beam J.P."/>
            <person name="Dlakic M."/>
            <person name="Rusch D.B."/>
            <person name="Kozubal M.A."/>
            <person name="Inskeep W.P."/>
        </authorList>
    </citation>
    <scope>NUCLEOTIDE SEQUENCE [LARGE SCALE GENOMIC DNA]</scope>
    <source>
        <strain evidence="4">OSP_D</strain>
    </source>
</reference>
<dbReference type="InterPro" id="IPR039383">
    <property type="entry name" value="FHIT"/>
</dbReference>
<evidence type="ECO:0000313" key="5">
    <source>
        <dbReference type="Proteomes" id="UP000240322"/>
    </source>
</evidence>
<dbReference type="GO" id="GO:0003824">
    <property type="term" value="F:catalytic activity"/>
    <property type="evidence" value="ECO:0007669"/>
    <property type="project" value="InterPro"/>
</dbReference>
<dbReference type="Gene3D" id="3.30.428.10">
    <property type="entry name" value="HIT-like"/>
    <property type="match status" value="1"/>
</dbReference>
<proteinExistence type="predicted"/>
<keyword evidence="1" id="KW-0547">Nucleotide-binding</keyword>
<evidence type="ECO:0000256" key="1">
    <source>
        <dbReference type="ARBA" id="ARBA00022741"/>
    </source>
</evidence>
<dbReference type="PANTHER" id="PTHR42997:SF1">
    <property type="entry name" value="AP-4-A PHOSPHORYLASE"/>
    <property type="match status" value="1"/>
</dbReference>
<gene>
    <name evidence="4" type="ORF">B9Q03_01415</name>
</gene>
<dbReference type="PANTHER" id="PTHR42997">
    <property type="entry name" value="HIT FAMILY HYDROLASE"/>
    <property type="match status" value="1"/>
</dbReference>
<dbReference type="InterPro" id="IPR011146">
    <property type="entry name" value="HIT-like"/>
</dbReference>
<dbReference type="CDD" id="cd01275">
    <property type="entry name" value="FHIT"/>
    <property type="match status" value="1"/>
</dbReference>
<organism evidence="4 5">
    <name type="scientific">Candidatus Marsarchaeota G2 archaeon OSP_D</name>
    <dbReference type="NCBI Taxonomy" id="1978157"/>
    <lineage>
        <taxon>Archaea</taxon>
        <taxon>Candidatus Marsarchaeota</taxon>
        <taxon>Candidatus Marsarchaeota group 2</taxon>
    </lineage>
</organism>
<dbReference type="SUPFAM" id="SSF54197">
    <property type="entry name" value="HIT-like"/>
    <property type="match status" value="1"/>
</dbReference>
<feature type="short sequence motif" description="Histidine triad motif" evidence="2">
    <location>
        <begin position="118"/>
        <end position="122"/>
    </location>
</feature>
<protein>
    <recommendedName>
        <fullName evidence="3">HIT domain-containing protein</fullName>
    </recommendedName>
</protein>